<dbReference type="PANTHER" id="PTHR46148">
    <property type="entry name" value="CHROMO DOMAIN-CONTAINING PROTEIN"/>
    <property type="match status" value="1"/>
</dbReference>
<name>A0A5C7H2G3_9ROSI</name>
<evidence type="ECO:0000256" key="2">
    <source>
        <dbReference type="ARBA" id="ARBA00022695"/>
    </source>
</evidence>
<dbReference type="GO" id="GO:0003676">
    <property type="term" value="F:nucleic acid binding"/>
    <property type="evidence" value="ECO:0007669"/>
    <property type="project" value="InterPro"/>
</dbReference>
<dbReference type="OrthoDB" id="111931at2759"/>
<dbReference type="SUPFAM" id="SSF53098">
    <property type="entry name" value="Ribonuclease H-like"/>
    <property type="match status" value="1"/>
</dbReference>
<dbReference type="Pfam" id="PF24626">
    <property type="entry name" value="SH3_Tf2-1"/>
    <property type="match status" value="1"/>
</dbReference>
<keyword evidence="10" id="KW-1185">Reference proteome</keyword>
<dbReference type="SUPFAM" id="SSF56672">
    <property type="entry name" value="DNA/RNA polymerases"/>
    <property type="match status" value="1"/>
</dbReference>
<evidence type="ECO:0000256" key="3">
    <source>
        <dbReference type="ARBA" id="ARBA00022722"/>
    </source>
</evidence>
<protein>
    <submittedName>
        <fullName evidence="9">Uncharacterized protein</fullName>
    </submittedName>
</protein>
<dbReference type="GO" id="GO:0004519">
    <property type="term" value="F:endonuclease activity"/>
    <property type="evidence" value="ECO:0007669"/>
    <property type="project" value="UniProtKB-KW"/>
</dbReference>
<evidence type="ECO:0000259" key="8">
    <source>
        <dbReference type="Pfam" id="PF24626"/>
    </source>
</evidence>
<gene>
    <name evidence="9" type="ORF">EZV62_023443</name>
</gene>
<keyword evidence="3" id="KW-0540">Nuclease</keyword>
<accession>A0A5C7H2G3</accession>
<dbReference type="InterPro" id="IPR036397">
    <property type="entry name" value="RNaseH_sf"/>
</dbReference>
<feature type="domain" description="Tf2-1-like SH3-like" evidence="8">
    <location>
        <begin position="434"/>
        <end position="495"/>
    </location>
</feature>
<evidence type="ECO:0000256" key="4">
    <source>
        <dbReference type="ARBA" id="ARBA00022759"/>
    </source>
</evidence>
<dbReference type="Gene3D" id="3.30.420.10">
    <property type="entry name" value="Ribonuclease H-like superfamily/Ribonuclease H"/>
    <property type="match status" value="1"/>
</dbReference>
<dbReference type="Pfam" id="PF17917">
    <property type="entry name" value="RT_RNaseH"/>
    <property type="match status" value="1"/>
</dbReference>
<dbReference type="PANTHER" id="PTHR46148:SF60">
    <property type="entry name" value="CHROMO DOMAIN-CONTAINING PROTEIN"/>
    <property type="match status" value="1"/>
</dbReference>
<proteinExistence type="predicted"/>
<evidence type="ECO:0000313" key="9">
    <source>
        <dbReference type="EMBL" id="TXG50919.1"/>
    </source>
</evidence>
<dbReference type="InterPro" id="IPR016197">
    <property type="entry name" value="Chromo-like_dom_sf"/>
</dbReference>
<organism evidence="9 10">
    <name type="scientific">Acer yangbiense</name>
    <dbReference type="NCBI Taxonomy" id="1000413"/>
    <lineage>
        <taxon>Eukaryota</taxon>
        <taxon>Viridiplantae</taxon>
        <taxon>Streptophyta</taxon>
        <taxon>Embryophyta</taxon>
        <taxon>Tracheophyta</taxon>
        <taxon>Spermatophyta</taxon>
        <taxon>Magnoliopsida</taxon>
        <taxon>eudicotyledons</taxon>
        <taxon>Gunneridae</taxon>
        <taxon>Pentapetalae</taxon>
        <taxon>rosids</taxon>
        <taxon>malvids</taxon>
        <taxon>Sapindales</taxon>
        <taxon>Sapindaceae</taxon>
        <taxon>Hippocastanoideae</taxon>
        <taxon>Acereae</taxon>
        <taxon>Acer</taxon>
    </lineage>
</organism>
<keyword evidence="2" id="KW-0548">Nucleotidyltransferase</keyword>
<sequence length="571" mass="66378">MLPKSSLLIHDTATLISIIGLTKASHRKRKERSGGDRKMEPERWSRKRSFAEVVYGSGMREGCFVRSVEEVRKEEKELKEVHWDGPRDDERWLLLVSAPILTLPSSGGGYVIYSDASKKGLGCVLMQHGKVITYASRQLKTHEQNYPTHDLELAAVIFALKIWRRCLYGETCEIFTNHKSLKYLFTQKELNLRLRRWLELVKDYDCSINYHPSKANVVAYALSRKSSGSLAHLITTENYILRDFKKCSVMVVTHRQVDYLAYLRVQPTLMDRIKSAQKSDLQLFRIGDDVRKGAKPNFKLDESDVLWYGKRLYVPNDELMVEEYEEGGGGVCVEFWASVHEGLGTKLSFSTAFHLPNPSFSTAFHPQTDGQSERTIQTLEDMLRTCVLDLGDRSVDHLFARMRNAFEPPKVDRRVIRIIIDEIWNSKQETLFNFLKVSPWKGVFHFGKKGKLSPRFIGPFEVLERIATVAYRVALPPNLSRLHNVFHVSVLRKYVADPSHVLDYQPIQIFQDMTYEEHPLKILDWKQQVLRTRVLSFVKVHWRNHPIEEATWEREEEMKEKYPQPFETQDT</sequence>
<keyword evidence="5" id="KW-0378">Hydrolase</keyword>
<dbReference type="GO" id="GO:0016787">
    <property type="term" value="F:hydrolase activity"/>
    <property type="evidence" value="ECO:0007669"/>
    <property type="project" value="UniProtKB-KW"/>
</dbReference>
<keyword evidence="6" id="KW-0695">RNA-directed DNA polymerase</keyword>
<evidence type="ECO:0000256" key="6">
    <source>
        <dbReference type="ARBA" id="ARBA00022918"/>
    </source>
</evidence>
<dbReference type="InterPro" id="IPR012337">
    <property type="entry name" value="RNaseH-like_sf"/>
</dbReference>
<dbReference type="CDD" id="cd09274">
    <property type="entry name" value="RNase_HI_RT_Ty3"/>
    <property type="match status" value="1"/>
</dbReference>
<evidence type="ECO:0000259" key="7">
    <source>
        <dbReference type="Pfam" id="PF17917"/>
    </source>
</evidence>
<dbReference type="EMBL" id="VAHF01000011">
    <property type="protein sequence ID" value="TXG50919.1"/>
    <property type="molecule type" value="Genomic_DNA"/>
</dbReference>
<dbReference type="InterPro" id="IPR056924">
    <property type="entry name" value="SH3_Tf2-1"/>
</dbReference>
<evidence type="ECO:0000256" key="1">
    <source>
        <dbReference type="ARBA" id="ARBA00022679"/>
    </source>
</evidence>
<dbReference type="InterPro" id="IPR041373">
    <property type="entry name" value="RT_RNaseH"/>
</dbReference>
<comment type="caution">
    <text evidence="9">The sequence shown here is derived from an EMBL/GenBank/DDBJ whole genome shotgun (WGS) entry which is preliminary data.</text>
</comment>
<dbReference type="GO" id="GO:0003964">
    <property type="term" value="F:RNA-directed DNA polymerase activity"/>
    <property type="evidence" value="ECO:0007669"/>
    <property type="project" value="UniProtKB-KW"/>
</dbReference>
<dbReference type="SUPFAM" id="SSF54160">
    <property type="entry name" value="Chromo domain-like"/>
    <property type="match status" value="1"/>
</dbReference>
<reference evidence="10" key="1">
    <citation type="journal article" date="2019" name="Gigascience">
        <title>De novo genome assembly of the endangered Acer yangbiense, a plant species with extremely small populations endemic to Yunnan Province, China.</title>
        <authorList>
            <person name="Yang J."/>
            <person name="Wariss H.M."/>
            <person name="Tao L."/>
            <person name="Zhang R."/>
            <person name="Yun Q."/>
            <person name="Hollingsworth P."/>
            <person name="Dao Z."/>
            <person name="Luo G."/>
            <person name="Guo H."/>
            <person name="Ma Y."/>
            <person name="Sun W."/>
        </authorList>
    </citation>
    <scope>NUCLEOTIDE SEQUENCE [LARGE SCALE GENOMIC DNA]</scope>
    <source>
        <strain evidence="10">cv. Malutang</strain>
    </source>
</reference>
<dbReference type="AlphaFoldDB" id="A0A5C7H2G3"/>
<evidence type="ECO:0000256" key="5">
    <source>
        <dbReference type="ARBA" id="ARBA00022801"/>
    </source>
</evidence>
<keyword evidence="4" id="KW-0255">Endonuclease</keyword>
<dbReference type="Proteomes" id="UP000323000">
    <property type="component" value="Chromosome 11"/>
</dbReference>
<keyword evidence="1" id="KW-0808">Transferase</keyword>
<dbReference type="InterPro" id="IPR043502">
    <property type="entry name" value="DNA/RNA_pol_sf"/>
</dbReference>
<feature type="domain" description="Reverse transcriptase RNase H-like" evidence="7">
    <location>
        <begin position="111"/>
        <end position="204"/>
    </location>
</feature>
<evidence type="ECO:0000313" key="10">
    <source>
        <dbReference type="Proteomes" id="UP000323000"/>
    </source>
</evidence>